<feature type="transmembrane region" description="Helical" evidence="1">
    <location>
        <begin position="67"/>
        <end position="87"/>
    </location>
</feature>
<proteinExistence type="predicted"/>
<keyword evidence="1" id="KW-0472">Membrane</keyword>
<keyword evidence="1" id="KW-1133">Transmembrane helix</keyword>
<reference evidence="3" key="1">
    <citation type="submission" date="2017-01" db="EMBL/GenBank/DDBJ databases">
        <authorList>
            <person name="Varghese N."/>
            <person name="Submissions S."/>
        </authorList>
    </citation>
    <scope>NUCLEOTIDE SEQUENCE [LARGE SCALE GENOMIC DNA]</scope>
    <source>
        <strain evidence="3">DM9</strain>
    </source>
</reference>
<evidence type="ECO:0000313" key="2">
    <source>
        <dbReference type="EMBL" id="SIQ71558.1"/>
    </source>
</evidence>
<dbReference type="EMBL" id="FTNM01000001">
    <property type="protein sequence ID" value="SIQ71558.1"/>
    <property type="molecule type" value="Genomic_DNA"/>
</dbReference>
<dbReference type="AlphaFoldDB" id="A0A1N6V155"/>
<gene>
    <name evidence="2" type="ORF">SAMN05421545_1177</name>
</gene>
<dbReference type="STRING" id="1077936.SAMN05421545_1177"/>
<protein>
    <submittedName>
        <fullName evidence="2">Uncharacterized protein</fullName>
    </submittedName>
</protein>
<evidence type="ECO:0000313" key="3">
    <source>
        <dbReference type="Proteomes" id="UP000185924"/>
    </source>
</evidence>
<dbReference type="Proteomes" id="UP000185924">
    <property type="component" value="Unassembled WGS sequence"/>
</dbReference>
<accession>A0A1N6V155</accession>
<evidence type="ECO:0000256" key="1">
    <source>
        <dbReference type="SAM" id="Phobius"/>
    </source>
</evidence>
<keyword evidence="1" id="KW-0812">Transmembrane</keyword>
<keyword evidence="3" id="KW-1185">Reference proteome</keyword>
<organism evidence="2 3">
    <name type="scientific">Pontibacter lucknowensis</name>
    <dbReference type="NCBI Taxonomy" id="1077936"/>
    <lineage>
        <taxon>Bacteria</taxon>
        <taxon>Pseudomonadati</taxon>
        <taxon>Bacteroidota</taxon>
        <taxon>Cytophagia</taxon>
        <taxon>Cytophagales</taxon>
        <taxon>Hymenobacteraceae</taxon>
        <taxon>Pontibacter</taxon>
    </lineage>
</organism>
<sequence>MSGEATRRKTGKGAEGLAECGRAAKFEAGKRIKSRMVGIPSCILRQHNRSLEGIDDGSALIGRPKQIFYRAVAVLFLNMRIFLIAWMRMLGVGMAVQAQQQLIRHHGAREQQQQKEGDICCETVHLKHGFKTKIGLFCQCCMYAQTHCLLSYARTITKNMPKQPKAIPETVSQSQFSAIMSQLSGEVFCGTGFESA</sequence>
<name>A0A1N6V155_9BACT</name>